<evidence type="ECO:0000256" key="5">
    <source>
        <dbReference type="ARBA" id="ARBA00022824"/>
    </source>
</evidence>
<dbReference type="AlphaFoldDB" id="A0A2T9Y1H8"/>
<dbReference type="Proteomes" id="UP000245699">
    <property type="component" value="Unassembled WGS sequence"/>
</dbReference>
<evidence type="ECO:0000256" key="1">
    <source>
        <dbReference type="ARBA" id="ARBA00004477"/>
    </source>
</evidence>
<accession>A0A2T9Y1H8</accession>
<dbReference type="EMBL" id="MBFT01000954">
    <property type="protein sequence ID" value="PVU86192.1"/>
    <property type="molecule type" value="Genomic_DNA"/>
</dbReference>
<dbReference type="GO" id="GO:0006465">
    <property type="term" value="P:signal peptide processing"/>
    <property type="evidence" value="ECO:0007669"/>
    <property type="project" value="InterPro"/>
</dbReference>
<keyword evidence="7 9" id="KW-0472">Membrane</keyword>
<evidence type="ECO:0000256" key="9">
    <source>
        <dbReference type="SAM" id="Phobius"/>
    </source>
</evidence>
<dbReference type="PANTHER" id="PTHR13085">
    <property type="entry name" value="MICROSOMAL SIGNAL PEPTIDASE 25 KDA SUBUNIT"/>
    <property type="match status" value="1"/>
</dbReference>
<comment type="subcellular location">
    <subcellularLocation>
        <location evidence="1">Endoplasmic reticulum membrane</location>
        <topology evidence="1">Multi-pass membrane protein</topology>
    </subcellularLocation>
</comment>
<reference evidence="10 11" key="1">
    <citation type="journal article" date="2018" name="MBio">
        <title>Comparative Genomics Reveals the Core Gene Toolbox for the Fungus-Insect Symbiosis.</title>
        <authorList>
            <person name="Wang Y."/>
            <person name="Stata M."/>
            <person name="Wang W."/>
            <person name="Stajich J.E."/>
            <person name="White M.M."/>
            <person name="Moncalvo J.M."/>
        </authorList>
    </citation>
    <scope>NUCLEOTIDE SEQUENCE [LARGE SCALE GENOMIC DNA]</scope>
    <source>
        <strain evidence="10 11">AUS-77-4</strain>
    </source>
</reference>
<keyword evidence="11" id="KW-1185">Reference proteome</keyword>
<gene>
    <name evidence="10" type="ORF">BB559_006615</name>
</gene>
<organism evidence="10 11">
    <name type="scientific">Furculomyces boomerangus</name>
    <dbReference type="NCBI Taxonomy" id="61424"/>
    <lineage>
        <taxon>Eukaryota</taxon>
        <taxon>Fungi</taxon>
        <taxon>Fungi incertae sedis</taxon>
        <taxon>Zoopagomycota</taxon>
        <taxon>Kickxellomycotina</taxon>
        <taxon>Harpellomycetes</taxon>
        <taxon>Harpellales</taxon>
        <taxon>Harpellaceae</taxon>
        <taxon>Furculomyces</taxon>
    </lineage>
</organism>
<dbReference type="STRING" id="61424.A0A2T9Y1H8"/>
<evidence type="ECO:0000256" key="4">
    <source>
        <dbReference type="ARBA" id="ARBA00022692"/>
    </source>
</evidence>
<evidence type="ECO:0000256" key="2">
    <source>
        <dbReference type="ARBA" id="ARBA00007324"/>
    </source>
</evidence>
<proteinExistence type="inferred from homology"/>
<sequence length="169" mass="19455">MTVADTSNISDLKTICDEKIRFYLKRKQYKEIHFHEDVLLVAGYIGAIVCLLDFLYSYKYPFNQTIWFSYISVPIYAAATAFAYYYDRAVKKQSFYCGKNDKHTLMAISNTKKNNQHYFLTIQINKNSGSSAKSFGDYFFEDGELCSTALENEVDRLISIADVASSKKQ</sequence>
<dbReference type="GO" id="GO:0005787">
    <property type="term" value="C:signal peptidase complex"/>
    <property type="evidence" value="ECO:0007669"/>
    <property type="project" value="InterPro"/>
</dbReference>
<protein>
    <recommendedName>
        <fullName evidence="3">Signal peptidase complex subunit 2</fullName>
    </recommendedName>
</protein>
<feature type="transmembrane region" description="Helical" evidence="9">
    <location>
        <begin position="64"/>
        <end position="86"/>
    </location>
</feature>
<evidence type="ECO:0000256" key="8">
    <source>
        <dbReference type="ARBA" id="ARBA00045608"/>
    </source>
</evidence>
<dbReference type="PANTHER" id="PTHR13085:SF0">
    <property type="entry name" value="SIGNAL PEPTIDASE COMPLEX SUBUNIT 2"/>
    <property type="match status" value="1"/>
</dbReference>
<keyword evidence="6 9" id="KW-1133">Transmembrane helix</keyword>
<dbReference type="GO" id="GO:0045047">
    <property type="term" value="P:protein targeting to ER"/>
    <property type="evidence" value="ECO:0007669"/>
    <property type="project" value="TreeGrafter"/>
</dbReference>
<keyword evidence="5" id="KW-0256">Endoplasmic reticulum</keyword>
<keyword evidence="4 9" id="KW-0812">Transmembrane</keyword>
<evidence type="ECO:0000256" key="7">
    <source>
        <dbReference type="ARBA" id="ARBA00023136"/>
    </source>
</evidence>
<comment type="caution">
    <text evidence="10">The sequence shown here is derived from an EMBL/GenBank/DDBJ whole genome shotgun (WGS) entry which is preliminary data.</text>
</comment>
<comment type="function">
    <text evidence="8">Component of the signal peptidase complex (SPC) which catalyzes the cleavage of N-terminal signal sequences from nascent proteins as they are translocated into the lumen of the endoplasmic reticulum. Enhances the enzymatic activity of SPC and facilitates the interactions between different components of the translocation site.</text>
</comment>
<evidence type="ECO:0000256" key="6">
    <source>
        <dbReference type="ARBA" id="ARBA00022989"/>
    </source>
</evidence>
<dbReference type="OrthoDB" id="29558at2759"/>
<feature type="transmembrane region" description="Helical" evidence="9">
    <location>
        <begin position="38"/>
        <end position="58"/>
    </location>
</feature>
<dbReference type="Pfam" id="PF06703">
    <property type="entry name" value="SPC25"/>
    <property type="match status" value="1"/>
</dbReference>
<evidence type="ECO:0000313" key="11">
    <source>
        <dbReference type="Proteomes" id="UP000245699"/>
    </source>
</evidence>
<dbReference type="InterPro" id="IPR009582">
    <property type="entry name" value="Spc2/SPCS2"/>
</dbReference>
<evidence type="ECO:0000313" key="10">
    <source>
        <dbReference type="EMBL" id="PVU86192.1"/>
    </source>
</evidence>
<evidence type="ECO:0000256" key="3">
    <source>
        <dbReference type="ARBA" id="ARBA00017057"/>
    </source>
</evidence>
<comment type="similarity">
    <text evidence="2">Belongs to the SPCS2 family.</text>
</comment>
<name>A0A2T9Y1H8_9FUNG</name>